<evidence type="ECO:0000256" key="8">
    <source>
        <dbReference type="SAM" id="MobiDB-lite"/>
    </source>
</evidence>
<accession>A0ABV2BS65</accession>
<dbReference type="Pfam" id="PF04347">
    <property type="entry name" value="FliO"/>
    <property type="match status" value="1"/>
</dbReference>
<protein>
    <recommendedName>
        <fullName evidence="7">Flagellar protein</fullName>
    </recommendedName>
</protein>
<dbReference type="PANTHER" id="PTHR38766:SF1">
    <property type="entry name" value="FLAGELLAR PROTEIN FLIO"/>
    <property type="match status" value="1"/>
</dbReference>
<dbReference type="EMBL" id="JBEVCJ010000005">
    <property type="protein sequence ID" value="MET1254781.1"/>
    <property type="molecule type" value="Genomic_DNA"/>
</dbReference>
<evidence type="ECO:0000256" key="1">
    <source>
        <dbReference type="ARBA" id="ARBA00022475"/>
    </source>
</evidence>
<feature type="compositionally biased region" description="Polar residues" evidence="8">
    <location>
        <begin position="168"/>
        <end position="187"/>
    </location>
</feature>
<keyword evidence="1 7" id="KW-1003">Cell membrane</keyword>
<feature type="transmembrane region" description="Helical" evidence="7">
    <location>
        <begin position="46"/>
        <end position="67"/>
    </location>
</feature>
<evidence type="ECO:0000256" key="3">
    <source>
        <dbReference type="ARBA" id="ARBA00022989"/>
    </source>
</evidence>
<dbReference type="InterPro" id="IPR022781">
    <property type="entry name" value="Flagellar_biosynth_FliO"/>
</dbReference>
<keyword evidence="9" id="KW-0969">Cilium</keyword>
<evidence type="ECO:0000256" key="2">
    <source>
        <dbReference type="ARBA" id="ARBA00022692"/>
    </source>
</evidence>
<evidence type="ECO:0000256" key="5">
    <source>
        <dbReference type="ARBA" id="ARBA00023143"/>
    </source>
</evidence>
<keyword evidence="2 7" id="KW-0812">Transmembrane</keyword>
<dbReference type="PANTHER" id="PTHR38766">
    <property type="entry name" value="FLAGELLAR PROTEIN FLIO"/>
    <property type="match status" value="1"/>
</dbReference>
<comment type="caution">
    <text evidence="9">The sequence shown here is derived from an EMBL/GenBank/DDBJ whole genome shotgun (WGS) entry which is preliminary data.</text>
</comment>
<keyword evidence="10" id="KW-1185">Reference proteome</keyword>
<feature type="transmembrane region" description="Helical" evidence="7">
    <location>
        <begin position="12"/>
        <end position="31"/>
    </location>
</feature>
<evidence type="ECO:0000313" key="9">
    <source>
        <dbReference type="EMBL" id="MET1254781.1"/>
    </source>
</evidence>
<keyword evidence="9" id="KW-0282">Flagellum</keyword>
<sequence>MTVTKTIKKRLVRWYYLLIMLVMSLHSQAVVKSKTLNQALTPQDSIVSMLLGLLAILVVIFILAFLFRKVAHFNLVGKNIKVIESQSLGAKERLVVVEIQNQQILLGVTPHSINHLCQLDKPIEKSQSQMPFEKILKQLTNPLAEFEKAKQRAYQQSDPLTDKMDSARAQSTGSLHNSQANQGDKVV</sequence>
<dbReference type="Proteomes" id="UP001548189">
    <property type="component" value="Unassembled WGS sequence"/>
</dbReference>
<keyword evidence="3 7" id="KW-1133">Transmembrane helix</keyword>
<gene>
    <name evidence="9" type="primary">fliO</name>
    <name evidence="9" type="ORF">ABVT43_06570</name>
</gene>
<name>A0ABV2BS65_9GAMM</name>
<comment type="subcellular location">
    <subcellularLocation>
        <location evidence="7">Cell membrane</location>
    </subcellularLocation>
    <subcellularLocation>
        <location evidence="7">Bacterial flagellum basal body</location>
    </subcellularLocation>
</comment>
<keyword evidence="5 7" id="KW-0975">Bacterial flagellum</keyword>
<keyword evidence="9" id="KW-0966">Cell projection</keyword>
<evidence type="ECO:0000256" key="4">
    <source>
        <dbReference type="ARBA" id="ARBA00023136"/>
    </source>
</evidence>
<reference evidence="9 10" key="1">
    <citation type="submission" date="2024-06" db="EMBL/GenBank/DDBJ databases">
        <authorList>
            <person name="Li F."/>
        </authorList>
    </citation>
    <scope>NUCLEOTIDE SEQUENCE [LARGE SCALE GENOMIC DNA]</scope>
    <source>
        <strain evidence="9 10">GXAS 311</strain>
    </source>
</reference>
<feature type="region of interest" description="Disordered" evidence="8">
    <location>
        <begin position="149"/>
        <end position="187"/>
    </location>
</feature>
<comment type="similarity">
    <text evidence="6 7">Belongs to the FliO/MopB family.</text>
</comment>
<organism evidence="9 10">
    <name type="scientific">Aliikangiella maris</name>
    <dbReference type="NCBI Taxonomy" id="3162458"/>
    <lineage>
        <taxon>Bacteria</taxon>
        <taxon>Pseudomonadati</taxon>
        <taxon>Pseudomonadota</taxon>
        <taxon>Gammaproteobacteria</taxon>
        <taxon>Oceanospirillales</taxon>
        <taxon>Pleioneaceae</taxon>
        <taxon>Aliikangiella</taxon>
    </lineage>
</organism>
<evidence type="ECO:0000256" key="6">
    <source>
        <dbReference type="ARBA" id="ARBA00037937"/>
    </source>
</evidence>
<dbReference type="RefSeq" id="WP_353874395.1">
    <property type="nucleotide sequence ID" value="NZ_JBEVCJ010000005.1"/>
</dbReference>
<proteinExistence type="inferred from homology"/>
<evidence type="ECO:0000313" key="10">
    <source>
        <dbReference type="Proteomes" id="UP001548189"/>
    </source>
</evidence>
<dbReference type="NCBIfam" id="TIGR03500">
    <property type="entry name" value="FliO_TIGR"/>
    <property type="match status" value="1"/>
</dbReference>
<keyword evidence="4 7" id="KW-0472">Membrane</keyword>
<dbReference type="InterPro" id="IPR052205">
    <property type="entry name" value="FliO/MopB"/>
</dbReference>
<evidence type="ECO:0000256" key="7">
    <source>
        <dbReference type="RuleBase" id="RU362064"/>
    </source>
</evidence>